<evidence type="ECO:0000313" key="2">
    <source>
        <dbReference type="EMBL" id="ESR24255.1"/>
    </source>
</evidence>
<dbReference type="AlphaFoldDB" id="V4RLY4"/>
<feature type="compositionally biased region" description="Basic residues" evidence="1">
    <location>
        <begin position="74"/>
        <end position="88"/>
    </location>
</feature>
<gene>
    <name evidence="2" type="ORF">N177_2704</name>
</gene>
<protein>
    <submittedName>
        <fullName evidence="2">Uncharacterized protein</fullName>
    </submittedName>
</protein>
<evidence type="ECO:0000256" key="1">
    <source>
        <dbReference type="SAM" id="MobiDB-lite"/>
    </source>
</evidence>
<proteinExistence type="predicted"/>
<sequence length="115" mass="13754">MARDLEEREMIKPTIIAATALFAATFLMQPQAEAAPAAAFKPSVETSQVQLVHSRDRDRDRRWDRRRDRYERGRHQRGGWHHGPHRRGHLVRTYHPRYGWVWVEVSRRGHSVHWR</sequence>
<dbReference type="Proteomes" id="UP000017819">
    <property type="component" value="Unassembled WGS sequence"/>
</dbReference>
<keyword evidence="3" id="KW-1185">Reference proteome</keyword>
<reference evidence="2 3" key="1">
    <citation type="journal article" date="2014" name="Genome Announc.">
        <title>Draft Genome Sequence of Lutibaculum baratangense Strain AMV1T, Isolated from a Mud Volcano in Andamans, India.</title>
        <authorList>
            <person name="Singh A."/>
            <person name="Sreenivas A."/>
            <person name="Sathyanarayana Reddy G."/>
            <person name="Pinnaka A.K."/>
            <person name="Shivaji S."/>
        </authorList>
    </citation>
    <scope>NUCLEOTIDE SEQUENCE [LARGE SCALE GENOMIC DNA]</scope>
    <source>
        <strain evidence="2 3">AMV1</strain>
    </source>
</reference>
<evidence type="ECO:0000313" key="3">
    <source>
        <dbReference type="Proteomes" id="UP000017819"/>
    </source>
</evidence>
<name>V4RLY4_9HYPH</name>
<accession>V4RLY4</accession>
<comment type="caution">
    <text evidence="2">The sequence shown here is derived from an EMBL/GenBank/DDBJ whole genome shotgun (WGS) entry which is preliminary data.</text>
</comment>
<dbReference type="EMBL" id="AWXZ01000035">
    <property type="protein sequence ID" value="ESR24255.1"/>
    <property type="molecule type" value="Genomic_DNA"/>
</dbReference>
<dbReference type="STRING" id="631454.N177_2704"/>
<feature type="region of interest" description="Disordered" evidence="1">
    <location>
        <begin position="34"/>
        <end position="88"/>
    </location>
</feature>
<organism evidence="2 3">
    <name type="scientific">Lutibaculum baratangense AMV1</name>
    <dbReference type="NCBI Taxonomy" id="631454"/>
    <lineage>
        <taxon>Bacteria</taxon>
        <taxon>Pseudomonadati</taxon>
        <taxon>Pseudomonadota</taxon>
        <taxon>Alphaproteobacteria</taxon>
        <taxon>Hyphomicrobiales</taxon>
        <taxon>Tepidamorphaceae</taxon>
        <taxon>Lutibaculum</taxon>
    </lineage>
</organism>
<feature type="compositionally biased region" description="Basic and acidic residues" evidence="1">
    <location>
        <begin position="53"/>
        <end position="73"/>
    </location>
</feature>